<evidence type="ECO:0000256" key="1">
    <source>
        <dbReference type="ARBA" id="ARBA00022801"/>
    </source>
</evidence>
<gene>
    <name evidence="4" type="ORF">ASPWEDRAFT_44855</name>
</gene>
<keyword evidence="1" id="KW-0378">Hydrolase</keyword>
<dbReference type="RefSeq" id="XP_040684559.1">
    <property type="nucleotide sequence ID" value="XM_040836372.1"/>
</dbReference>
<dbReference type="GO" id="GO:0016788">
    <property type="term" value="F:hydrolase activity, acting on ester bonds"/>
    <property type="evidence" value="ECO:0007669"/>
    <property type="project" value="UniProtKB-ARBA"/>
</dbReference>
<dbReference type="PANTHER" id="PTHR22946">
    <property type="entry name" value="DIENELACTONE HYDROLASE DOMAIN-CONTAINING PROTEIN-RELATED"/>
    <property type="match status" value="1"/>
</dbReference>
<dbReference type="Proteomes" id="UP000184383">
    <property type="component" value="Unassembled WGS sequence"/>
</dbReference>
<evidence type="ECO:0000256" key="2">
    <source>
        <dbReference type="ARBA" id="ARBA00038115"/>
    </source>
</evidence>
<dbReference type="EMBL" id="KV878216">
    <property type="protein sequence ID" value="OJJ30882.1"/>
    <property type="molecule type" value="Genomic_DNA"/>
</dbReference>
<evidence type="ECO:0000313" key="4">
    <source>
        <dbReference type="EMBL" id="OJJ30882.1"/>
    </source>
</evidence>
<dbReference type="STRING" id="1073089.A0A1L9R7I8"/>
<dbReference type="InterPro" id="IPR029058">
    <property type="entry name" value="AB_hydrolase_fold"/>
</dbReference>
<proteinExistence type="inferred from homology"/>
<dbReference type="Pfam" id="PF00561">
    <property type="entry name" value="Abhydrolase_1"/>
    <property type="match status" value="1"/>
</dbReference>
<dbReference type="GeneID" id="63752220"/>
<feature type="domain" description="AB hydrolase-1" evidence="3">
    <location>
        <begin position="31"/>
        <end position="161"/>
    </location>
</feature>
<dbReference type="VEuPathDB" id="FungiDB:ASPWEDRAFT_44855"/>
<dbReference type="OrthoDB" id="2498029at2759"/>
<sequence length="219" mass="24113">MTESISFQTADGVTLRGWFFSSTASSSELPCLVLSPGFSAVKEMDIATFARHFASNLPLHCLVYDNRGFGESDTKEGQPRQEIIPAEQNSDLSDAITYAQSRDDVDADKIGIWGTSFSGGNVLYVGAVDRRVKSVLSQIPLVDGWATFHRVVRPDFLDALNLLFQQDRLDRAAGQPPGSLSVVDIDPNKPSALPSPDSYKFFSSWEEKSTWQNEVTVKT</sequence>
<dbReference type="PANTHER" id="PTHR22946:SF9">
    <property type="entry name" value="POLYKETIDE TRANSFERASE AF380"/>
    <property type="match status" value="1"/>
</dbReference>
<protein>
    <recommendedName>
        <fullName evidence="3">AB hydrolase-1 domain-containing protein</fullName>
    </recommendedName>
</protein>
<evidence type="ECO:0000313" key="5">
    <source>
        <dbReference type="Proteomes" id="UP000184383"/>
    </source>
</evidence>
<dbReference type="InterPro" id="IPR000073">
    <property type="entry name" value="AB_hydrolase_1"/>
</dbReference>
<comment type="similarity">
    <text evidence="2">Belongs to the AB hydrolase superfamily. FUS2 hydrolase family.</text>
</comment>
<reference evidence="5" key="1">
    <citation type="journal article" date="2017" name="Genome Biol.">
        <title>Comparative genomics reveals high biological diversity and specific adaptations in the industrially and medically important fungal genus Aspergillus.</title>
        <authorList>
            <person name="de Vries R.P."/>
            <person name="Riley R."/>
            <person name="Wiebenga A."/>
            <person name="Aguilar-Osorio G."/>
            <person name="Amillis S."/>
            <person name="Uchima C.A."/>
            <person name="Anderluh G."/>
            <person name="Asadollahi M."/>
            <person name="Askin M."/>
            <person name="Barry K."/>
            <person name="Battaglia E."/>
            <person name="Bayram O."/>
            <person name="Benocci T."/>
            <person name="Braus-Stromeyer S.A."/>
            <person name="Caldana C."/>
            <person name="Canovas D."/>
            <person name="Cerqueira G.C."/>
            <person name="Chen F."/>
            <person name="Chen W."/>
            <person name="Choi C."/>
            <person name="Clum A."/>
            <person name="Dos Santos R.A."/>
            <person name="Damasio A.R."/>
            <person name="Diallinas G."/>
            <person name="Emri T."/>
            <person name="Fekete E."/>
            <person name="Flipphi M."/>
            <person name="Freyberg S."/>
            <person name="Gallo A."/>
            <person name="Gournas C."/>
            <person name="Habgood R."/>
            <person name="Hainaut M."/>
            <person name="Harispe M.L."/>
            <person name="Henrissat B."/>
            <person name="Hilden K.S."/>
            <person name="Hope R."/>
            <person name="Hossain A."/>
            <person name="Karabika E."/>
            <person name="Karaffa L."/>
            <person name="Karanyi Z."/>
            <person name="Krasevec N."/>
            <person name="Kuo A."/>
            <person name="Kusch H."/>
            <person name="LaButti K."/>
            <person name="Lagendijk E.L."/>
            <person name="Lapidus A."/>
            <person name="Levasseur A."/>
            <person name="Lindquist E."/>
            <person name="Lipzen A."/>
            <person name="Logrieco A.F."/>
            <person name="MacCabe A."/>
            <person name="Maekelae M.R."/>
            <person name="Malavazi I."/>
            <person name="Melin P."/>
            <person name="Meyer V."/>
            <person name="Mielnichuk N."/>
            <person name="Miskei M."/>
            <person name="Molnar A.P."/>
            <person name="Mule G."/>
            <person name="Ngan C.Y."/>
            <person name="Orejas M."/>
            <person name="Orosz E."/>
            <person name="Ouedraogo J.P."/>
            <person name="Overkamp K.M."/>
            <person name="Park H.-S."/>
            <person name="Perrone G."/>
            <person name="Piumi F."/>
            <person name="Punt P.J."/>
            <person name="Ram A.F."/>
            <person name="Ramon A."/>
            <person name="Rauscher S."/>
            <person name="Record E."/>
            <person name="Riano-Pachon D.M."/>
            <person name="Robert V."/>
            <person name="Roehrig J."/>
            <person name="Ruller R."/>
            <person name="Salamov A."/>
            <person name="Salih N.S."/>
            <person name="Samson R.A."/>
            <person name="Sandor E."/>
            <person name="Sanguinetti M."/>
            <person name="Schuetze T."/>
            <person name="Sepcic K."/>
            <person name="Shelest E."/>
            <person name="Sherlock G."/>
            <person name="Sophianopoulou V."/>
            <person name="Squina F.M."/>
            <person name="Sun H."/>
            <person name="Susca A."/>
            <person name="Todd R.B."/>
            <person name="Tsang A."/>
            <person name="Unkles S.E."/>
            <person name="van de Wiele N."/>
            <person name="van Rossen-Uffink D."/>
            <person name="Oliveira J.V."/>
            <person name="Vesth T.C."/>
            <person name="Visser J."/>
            <person name="Yu J.-H."/>
            <person name="Zhou M."/>
            <person name="Andersen M.R."/>
            <person name="Archer D.B."/>
            <person name="Baker S.E."/>
            <person name="Benoit I."/>
            <person name="Brakhage A.A."/>
            <person name="Braus G.H."/>
            <person name="Fischer R."/>
            <person name="Frisvad J.C."/>
            <person name="Goldman G.H."/>
            <person name="Houbraken J."/>
            <person name="Oakley B."/>
            <person name="Pocsi I."/>
            <person name="Scazzocchio C."/>
            <person name="Seiboth B."/>
            <person name="vanKuyk P.A."/>
            <person name="Wortman J."/>
            <person name="Dyer P.S."/>
            <person name="Grigoriev I.V."/>
        </authorList>
    </citation>
    <scope>NUCLEOTIDE SEQUENCE [LARGE SCALE GENOMIC DNA]</scope>
    <source>
        <strain evidence="5">DTO 134E9</strain>
    </source>
</reference>
<dbReference type="Gene3D" id="3.40.50.1820">
    <property type="entry name" value="alpha/beta hydrolase"/>
    <property type="match status" value="1"/>
</dbReference>
<name>A0A1L9R7I8_ASPWE</name>
<evidence type="ECO:0000259" key="3">
    <source>
        <dbReference type="Pfam" id="PF00561"/>
    </source>
</evidence>
<accession>A0A1L9R7I8</accession>
<keyword evidence="5" id="KW-1185">Reference proteome</keyword>
<dbReference type="InterPro" id="IPR050261">
    <property type="entry name" value="FrsA_esterase"/>
</dbReference>
<organism evidence="4 5">
    <name type="scientific">Aspergillus wentii DTO 134E9</name>
    <dbReference type="NCBI Taxonomy" id="1073089"/>
    <lineage>
        <taxon>Eukaryota</taxon>
        <taxon>Fungi</taxon>
        <taxon>Dikarya</taxon>
        <taxon>Ascomycota</taxon>
        <taxon>Pezizomycotina</taxon>
        <taxon>Eurotiomycetes</taxon>
        <taxon>Eurotiomycetidae</taxon>
        <taxon>Eurotiales</taxon>
        <taxon>Aspergillaceae</taxon>
        <taxon>Aspergillus</taxon>
        <taxon>Aspergillus subgen. Cremei</taxon>
    </lineage>
</organism>
<dbReference type="SUPFAM" id="SSF53474">
    <property type="entry name" value="alpha/beta-Hydrolases"/>
    <property type="match status" value="1"/>
</dbReference>
<dbReference type="AlphaFoldDB" id="A0A1L9R7I8"/>